<dbReference type="Pfam" id="PF02812">
    <property type="entry name" value="ELFV_dehydrog_N"/>
    <property type="match status" value="1"/>
</dbReference>
<name>A0A8J3I1M7_9CHLR</name>
<dbReference type="InterPro" id="IPR006095">
    <property type="entry name" value="Glu/Leu/Phe/Val/Trp_DH"/>
</dbReference>
<dbReference type="PRINTS" id="PR00082">
    <property type="entry name" value="GLFDHDRGNASE"/>
</dbReference>
<evidence type="ECO:0000256" key="5">
    <source>
        <dbReference type="PIRSR" id="PIRSR000188-2"/>
    </source>
</evidence>
<evidence type="ECO:0000313" key="8">
    <source>
        <dbReference type="EMBL" id="GHO45946.1"/>
    </source>
</evidence>
<keyword evidence="2 6" id="KW-0560">Oxidoreductase</keyword>
<dbReference type="PANTHER" id="PTHR42722:SF1">
    <property type="entry name" value="VALINE DEHYDROGENASE"/>
    <property type="match status" value="1"/>
</dbReference>
<feature type="binding site" evidence="5">
    <location>
        <begin position="191"/>
        <end position="196"/>
    </location>
    <ligand>
        <name>NAD(+)</name>
        <dbReference type="ChEBI" id="CHEBI:57540"/>
    </ligand>
</feature>
<feature type="domain" description="Glutamate/phenylalanine/leucine/valine/L-tryptophan dehydrogenase C-terminal" evidence="7">
    <location>
        <begin position="155"/>
        <end position="365"/>
    </location>
</feature>
<evidence type="ECO:0000259" key="7">
    <source>
        <dbReference type="SMART" id="SM00839"/>
    </source>
</evidence>
<dbReference type="InterPro" id="IPR006096">
    <property type="entry name" value="Glu/Leu/Phe/Val/Trp_DH_C"/>
</dbReference>
<evidence type="ECO:0000256" key="1">
    <source>
        <dbReference type="ARBA" id="ARBA00006382"/>
    </source>
</evidence>
<keyword evidence="5" id="KW-0547">Nucleotide-binding</keyword>
<dbReference type="SUPFAM" id="SSF51735">
    <property type="entry name" value="NAD(P)-binding Rossmann-fold domains"/>
    <property type="match status" value="1"/>
</dbReference>
<dbReference type="Gene3D" id="3.40.50.720">
    <property type="entry name" value="NAD(P)-binding Rossmann-like Domain"/>
    <property type="match status" value="1"/>
</dbReference>
<comment type="similarity">
    <text evidence="1 6">Belongs to the Glu/Leu/Phe/Val dehydrogenases family.</text>
</comment>
<dbReference type="Pfam" id="PF00208">
    <property type="entry name" value="ELFV_dehydrog"/>
    <property type="match status" value="1"/>
</dbReference>
<organism evidence="8 9">
    <name type="scientific">Ktedonospora formicarum</name>
    <dbReference type="NCBI Taxonomy" id="2778364"/>
    <lineage>
        <taxon>Bacteria</taxon>
        <taxon>Bacillati</taxon>
        <taxon>Chloroflexota</taxon>
        <taxon>Ktedonobacteria</taxon>
        <taxon>Ktedonobacterales</taxon>
        <taxon>Ktedonobacteraceae</taxon>
        <taxon>Ktedonospora</taxon>
    </lineage>
</organism>
<dbReference type="GO" id="GO:0016639">
    <property type="term" value="F:oxidoreductase activity, acting on the CH-NH2 group of donors, NAD or NADP as acceptor"/>
    <property type="evidence" value="ECO:0007669"/>
    <property type="project" value="InterPro"/>
</dbReference>
<dbReference type="InterPro" id="IPR046346">
    <property type="entry name" value="Aminoacid_DH-like_N_sf"/>
</dbReference>
<dbReference type="GO" id="GO:0006520">
    <property type="term" value="P:amino acid metabolic process"/>
    <property type="evidence" value="ECO:0007669"/>
    <property type="project" value="InterPro"/>
</dbReference>
<proteinExistence type="inferred from homology"/>
<dbReference type="GO" id="GO:0000166">
    <property type="term" value="F:nucleotide binding"/>
    <property type="evidence" value="ECO:0007669"/>
    <property type="project" value="UniProtKB-KW"/>
</dbReference>
<gene>
    <name evidence="8" type="primary">ldh</name>
    <name evidence="8" type="ORF">KSX_41090</name>
</gene>
<dbReference type="InterPro" id="IPR006097">
    <property type="entry name" value="Glu/Leu/Phe/Val/Trp_DH_dimer"/>
</dbReference>
<dbReference type="EMBL" id="BNJF01000002">
    <property type="protein sequence ID" value="GHO45946.1"/>
    <property type="molecule type" value="Genomic_DNA"/>
</dbReference>
<feature type="active site" description="Proton donor/acceptor" evidence="4">
    <location>
        <position position="95"/>
    </location>
</feature>
<dbReference type="PANTHER" id="PTHR42722">
    <property type="entry name" value="LEUCINE DEHYDROGENASE"/>
    <property type="match status" value="1"/>
</dbReference>
<dbReference type="SMART" id="SM00839">
    <property type="entry name" value="ELFV_dehydrog"/>
    <property type="match status" value="1"/>
</dbReference>
<evidence type="ECO:0000256" key="3">
    <source>
        <dbReference type="ARBA" id="ARBA00023027"/>
    </source>
</evidence>
<comment type="caution">
    <text evidence="8">The sequence shown here is derived from an EMBL/GenBank/DDBJ whole genome shotgun (WGS) entry which is preliminary data.</text>
</comment>
<sequence>MRSDNETDAISKIMTNSILDIMQTYDHENVILCQEKGLGVRAIIAIHDTTLGPAAGGMRMLPYASEQDAIDDALRLARGMTYKAAVAGVNHGGGKCIVIGDPRHDKNEALFCLLGRFIERLGGHYITGEDVGTNAFDMDIIGRETRYVFALPSGEEVSDFTAIGVMQGIRASLQQVYGSADLQGCSVAVQGIGSVGGKLVKRLIEAGAVVSIADIDQAAVEQVARDFPEVSVLPPQEVHTHPVDVYCPCALGAILSSRTIPELQCKIVCGAANNQLADEQCSDLLMQQGIVYAPDFVVNAGGLIAYADSYTPEGFQRQRALTNVERIYHTLESIFALSGQQSIATAHAADLIAEQRIAAMRQAKSAMAGLSHIR</sequence>
<dbReference type="InterPro" id="IPR036291">
    <property type="entry name" value="NAD(P)-bd_dom_sf"/>
</dbReference>
<dbReference type="Gene3D" id="3.40.50.10860">
    <property type="entry name" value="Leucine Dehydrogenase, chain A, domain 1"/>
    <property type="match status" value="1"/>
</dbReference>
<dbReference type="FunFam" id="3.40.50.10860:FF:000010">
    <property type="entry name" value="Leucine dehydrogenase"/>
    <property type="match status" value="1"/>
</dbReference>
<evidence type="ECO:0000256" key="4">
    <source>
        <dbReference type="PIRSR" id="PIRSR000188-1"/>
    </source>
</evidence>
<evidence type="ECO:0000256" key="6">
    <source>
        <dbReference type="RuleBase" id="RU004417"/>
    </source>
</evidence>
<reference evidence="8" key="1">
    <citation type="submission" date="2020-10" db="EMBL/GenBank/DDBJ databases">
        <title>Taxonomic study of unclassified bacteria belonging to the class Ktedonobacteria.</title>
        <authorList>
            <person name="Yabe S."/>
            <person name="Wang C.M."/>
            <person name="Zheng Y."/>
            <person name="Sakai Y."/>
            <person name="Cavaletti L."/>
            <person name="Monciardini P."/>
            <person name="Donadio S."/>
        </authorList>
    </citation>
    <scope>NUCLEOTIDE SEQUENCE</scope>
    <source>
        <strain evidence="8">SOSP1-1</strain>
    </source>
</reference>
<dbReference type="SUPFAM" id="SSF53223">
    <property type="entry name" value="Aminoacid dehydrogenase-like, N-terminal domain"/>
    <property type="match status" value="1"/>
</dbReference>
<protein>
    <submittedName>
        <fullName evidence="8">Leucine dehydrogenase</fullName>
    </submittedName>
</protein>
<keyword evidence="3 5" id="KW-0520">NAD</keyword>
<keyword evidence="9" id="KW-1185">Reference proteome</keyword>
<evidence type="ECO:0000256" key="2">
    <source>
        <dbReference type="ARBA" id="ARBA00023002"/>
    </source>
</evidence>
<dbReference type="AlphaFoldDB" id="A0A8J3I1M7"/>
<dbReference type="Proteomes" id="UP000612362">
    <property type="component" value="Unassembled WGS sequence"/>
</dbReference>
<dbReference type="InterPro" id="IPR016211">
    <property type="entry name" value="Glu/Phe/Leu/Val/Trp_DH_bac/arc"/>
</dbReference>
<dbReference type="PIRSF" id="PIRSF000188">
    <property type="entry name" value="Phe_leu_dh"/>
    <property type="match status" value="1"/>
</dbReference>
<evidence type="ECO:0000313" key="9">
    <source>
        <dbReference type="Proteomes" id="UP000612362"/>
    </source>
</evidence>
<dbReference type="CDD" id="cd01075">
    <property type="entry name" value="NAD_bind_Leu_Phe_Val_DH"/>
    <property type="match status" value="1"/>
</dbReference>
<accession>A0A8J3I1M7</accession>